<dbReference type="AlphaFoldDB" id="A0A8B6C812"/>
<comment type="caution">
    <text evidence="1">The sequence shown here is derived from an EMBL/GenBank/DDBJ whole genome shotgun (WGS) entry which is preliminary data.</text>
</comment>
<sequence length="88" mass="9927">MQWSVSCSYKHSGKLHTILTKMIKYLIPLSLILICVHQNAGGLVISKRNLNPDCSEEIIQDCKDRGLEVINDEKNSCVCVIPKADEKR</sequence>
<accession>A0A8B6C812</accession>
<evidence type="ECO:0000313" key="1">
    <source>
        <dbReference type="EMBL" id="VDI00929.1"/>
    </source>
</evidence>
<gene>
    <name evidence="1" type="ORF">MGAL_10B059674</name>
</gene>
<evidence type="ECO:0000313" key="2">
    <source>
        <dbReference type="Proteomes" id="UP000596742"/>
    </source>
</evidence>
<protein>
    <submittedName>
        <fullName evidence="1">Uncharacterized protein</fullName>
    </submittedName>
</protein>
<keyword evidence="2" id="KW-1185">Reference proteome</keyword>
<reference evidence="1" key="1">
    <citation type="submission" date="2018-11" db="EMBL/GenBank/DDBJ databases">
        <authorList>
            <person name="Alioto T."/>
            <person name="Alioto T."/>
        </authorList>
    </citation>
    <scope>NUCLEOTIDE SEQUENCE</scope>
</reference>
<name>A0A8B6C812_MYTGA</name>
<organism evidence="1 2">
    <name type="scientific">Mytilus galloprovincialis</name>
    <name type="common">Mediterranean mussel</name>
    <dbReference type="NCBI Taxonomy" id="29158"/>
    <lineage>
        <taxon>Eukaryota</taxon>
        <taxon>Metazoa</taxon>
        <taxon>Spiralia</taxon>
        <taxon>Lophotrochozoa</taxon>
        <taxon>Mollusca</taxon>
        <taxon>Bivalvia</taxon>
        <taxon>Autobranchia</taxon>
        <taxon>Pteriomorphia</taxon>
        <taxon>Mytilida</taxon>
        <taxon>Mytiloidea</taxon>
        <taxon>Mytilidae</taxon>
        <taxon>Mytilinae</taxon>
        <taxon>Mytilus</taxon>
    </lineage>
</organism>
<proteinExistence type="predicted"/>
<dbReference type="Proteomes" id="UP000596742">
    <property type="component" value="Unassembled WGS sequence"/>
</dbReference>
<dbReference type="EMBL" id="UYJE01001286">
    <property type="protein sequence ID" value="VDI00929.1"/>
    <property type="molecule type" value="Genomic_DNA"/>
</dbReference>